<sequence>MKELHNDELEAVSGGLYNFFPGYGASKLLDGYWDWVAGGAVG</sequence>
<comment type="caution">
    <text evidence="1">The sequence shown here is derived from an EMBL/GenBank/DDBJ whole genome shotgun (WGS) entry which is preliminary data.</text>
</comment>
<dbReference type="Proteomes" id="UP000709336">
    <property type="component" value="Unassembled WGS sequence"/>
</dbReference>
<proteinExistence type="predicted"/>
<protein>
    <submittedName>
        <fullName evidence="1">Bacteriocin</fullName>
    </submittedName>
</protein>
<gene>
    <name evidence="1" type="ORF">HCJ96_07705</name>
</gene>
<evidence type="ECO:0000313" key="2">
    <source>
        <dbReference type="Proteomes" id="UP000709336"/>
    </source>
</evidence>
<evidence type="ECO:0000313" key="1">
    <source>
        <dbReference type="EMBL" id="NMH59896.1"/>
    </source>
</evidence>
<dbReference type="InterPro" id="IPR010133">
    <property type="entry name" value="Bacteriocin_signal_seq"/>
</dbReference>
<dbReference type="NCBIfam" id="TIGR01847">
    <property type="entry name" value="bacteriocin_sig"/>
    <property type="match status" value="1"/>
</dbReference>
<dbReference type="RefSeq" id="WP_169210470.1">
    <property type="nucleotide sequence ID" value="NZ_JAATNW010000004.1"/>
</dbReference>
<reference evidence="1 2" key="1">
    <citation type="submission" date="2020-03" db="EMBL/GenBank/DDBJ databases">
        <title>Alteromonas ponticola sp. nov., isolated from seawater.</title>
        <authorList>
            <person name="Yoon J.-H."/>
            <person name="Kim Y.-O."/>
        </authorList>
    </citation>
    <scope>NUCLEOTIDE SEQUENCE [LARGE SCALE GENOMIC DNA]</scope>
    <source>
        <strain evidence="1 2">MYP5</strain>
    </source>
</reference>
<name>A0ABX1R2P5_9ALTE</name>
<accession>A0ABX1R2P5</accession>
<keyword evidence="2" id="KW-1185">Reference proteome</keyword>
<dbReference type="EMBL" id="JAATNW010000004">
    <property type="protein sequence ID" value="NMH59896.1"/>
    <property type="molecule type" value="Genomic_DNA"/>
</dbReference>
<organism evidence="1 2">
    <name type="scientific">Alteromonas ponticola</name>
    <dbReference type="NCBI Taxonomy" id="2720613"/>
    <lineage>
        <taxon>Bacteria</taxon>
        <taxon>Pseudomonadati</taxon>
        <taxon>Pseudomonadota</taxon>
        <taxon>Gammaproteobacteria</taxon>
        <taxon>Alteromonadales</taxon>
        <taxon>Alteromonadaceae</taxon>
        <taxon>Alteromonas/Salinimonas group</taxon>
        <taxon>Alteromonas</taxon>
    </lineage>
</organism>